<keyword evidence="3" id="KW-1185">Reference proteome</keyword>
<organism evidence="2 3">
    <name type="scientific">Microcoleus asticus IPMA8</name>
    <dbReference type="NCBI Taxonomy" id="2563858"/>
    <lineage>
        <taxon>Bacteria</taxon>
        <taxon>Bacillati</taxon>
        <taxon>Cyanobacteriota</taxon>
        <taxon>Cyanophyceae</taxon>
        <taxon>Oscillatoriophycideae</taxon>
        <taxon>Oscillatoriales</taxon>
        <taxon>Microcoleaceae</taxon>
        <taxon>Microcoleus</taxon>
        <taxon>Microcoleus asticus</taxon>
    </lineage>
</organism>
<dbReference type="Proteomes" id="UP000702425">
    <property type="component" value="Unassembled WGS sequence"/>
</dbReference>
<comment type="caution">
    <text evidence="2">The sequence shown here is derived from an EMBL/GenBank/DDBJ whole genome shotgun (WGS) entry which is preliminary data.</text>
</comment>
<evidence type="ECO:0000313" key="2">
    <source>
        <dbReference type="EMBL" id="NQE34008.1"/>
    </source>
</evidence>
<name>A0ABX2CVR8_9CYAN</name>
<proteinExistence type="predicted"/>
<evidence type="ECO:0000313" key="3">
    <source>
        <dbReference type="Proteomes" id="UP000702425"/>
    </source>
</evidence>
<evidence type="ECO:0000256" key="1">
    <source>
        <dbReference type="SAM" id="MobiDB-lite"/>
    </source>
</evidence>
<protein>
    <submittedName>
        <fullName evidence="2">Uncharacterized protein</fullName>
    </submittedName>
</protein>
<reference evidence="2 3" key="1">
    <citation type="journal article" date="2020" name="Sci. Rep.">
        <title>A novel cyanobacterial geosmin producer, revising GeoA distribution and dispersion patterns in Bacteria.</title>
        <authorList>
            <person name="Churro C."/>
            <person name="Semedo-Aguiar A.P."/>
            <person name="Silva A.D."/>
            <person name="Pereira-Leal J.B."/>
            <person name="Leite R.B."/>
        </authorList>
    </citation>
    <scope>NUCLEOTIDE SEQUENCE [LARGE SCALE GENOMIC DNA]</scope>
    <source>
        <strain evidence="2 3">IPMA8</strain>
    </source>
</reference>
<sequence>MTPEESKILQEHLQAAAAILLKNTPKEQLKDFASIELAVRDHVLKEVAPEIGNFFKQQQQNKSRETKRDSNLSGSMASQ</sequence>
<accession>A0ABX2CVR8</accession>
<dbReference type="EMBL" id="SRRZ01000023">
    <property type="protein sequence ID" value="NQE34008.1"/>
    <property type="molecule type" value="Genomic_DNA"/>
</dbReference>
<feature type="region of interest" description="Disordered" evidence="1">
    <location>
        <begin position="54"/>
        <end position="79"/>
    </location>
</feature>
<gene>
    <name evidence="2" type="ORF">E5S67_01731</name>
</gene>